<dbReference type="InterPro" id="IPR039307">
    <property type="entry name" value="LORELEI-like"/>
</dbReference>
<feature type="chain" id="PRO_5035720999" description="GPI-anchored protein LLG1-like domain-containing protein" evidence="2">
    <location>
        <begin position="27"/>
        <end position="170"/>
    </location>
</feature>
<evidence type="ECO:0000256" key="1">
    <source>
        <dbReference type="SAM" id="Phobius"/>
    </source>
</evidence>
<gene>
    <name evidence="4" type="ORF">KC19_4G194500</name>
</gene>
<dbReference type="PANTHER" id="PTHR31533:SF2">
    <property type="entry name" value="GPI-ANCHORED PROTEIN LLG1"/>
    <property type="match status" value="1"/>
</dbReference>
<evidence type="ECO:0000259" key="3">
    <source>
        <dbReference type="Pfam" id="PF26578"/>
    </source>
</evidence>
<feature type="signal peptide" evidence="2">
    <location>
        <begin position="1"/>
        <end position="26"/>
    </location>
</feature>
<protein>
    <recommendedName>
        <fullName evidence="3">GPI-anchored protein LLG1-like domain-containing protein</fullName>
    </recommendedName>
</protein>
<sequence length="170" mass="17940">MAATALRSVQLGLVGVVAFLSVVVSAAGNGDNEAGAMVAGIPTRHLLQTVQPCPVDFATQNYSVVTSVCNATNPNMPVCCQAFVEFACPFASYINDANTNCNVAMFTYLNMAGGYPEQMFTTCQGDANGLPCPVVPEPSPNPSSATMDMPWRLSSLVILLVTLVHLVRYS</sequence>
<comment type="caution">
    <text evidence="4">The sequence shown here is derived from an EMBL/GenBank/DDBJ whole genome shotgun (WGS) entry which is preliminary data.</text>
</comment>
<reference evidence="4" key="1">
    <citation type="submission" date="2020-06" db="EMBL/GenBank/DDBJ databases">
        <title>WGS assembly of Ceratodon purpureus strain R40.</title>
        <authorList>
            <person name="Carey S.B."/>
            <person name="Jenkins J."/>
            <person name="Shu S."/>
            <person name="Lovell J.T."/>
            <person name="Sreedasyam A."/>
            <person name="Maumus F."/>
            <person name="Tiley G.P."/>
            <person name="Fernandez-Pozo N."/>
            <person name="Barry K."/>
            <person name="Chen C."/>
            <person name="Wang M."/>
            <person name="Lipzen A."/>
            <person name="Daum C."/>
            <person name="Saski C.A."/>
            <person name="Payton A.C."/>
            <person name="Mcbreen J.C."/>
            <person name="Conrad R.E."/>
            <person name="Kollar L.M."/>
            <person name="Olsson S."/>
            <person name="Huttunen S."/>
            <person name="Landis J.B."/>
            <person name="Wickett N.J."/>
            <person name="Johnson M.G."/>
            <person name="Rensing S.A."/>
            <person name="Grimwood J."/>
            <person name="Schmutz J."/>
            <person name="Mcdaniel S.F."/>
        </authorList>
    </citation>
    <scope>NUCLEOTIDE SEQUENCE</scope>
    <source>
        <strain evidence="4">R40</strain>
    </source>
</reference>
<keyword evidence="2" id="KW-0732">Signal</keyword>
<dbReference type="EMBL" id="CM026424">
    <property type="protein sequence ID" value="KAG0580727.1"/>
    <property type="molecule type" value="Genomic_DNA"/>
</dbReference>
<dbReference type="InterPro" id="IPR058888">
    <property type="entry name" value="LLG1-like"/>
</dbReference>
<dbReference type="Pfam" id="PF26578">
    <property type="entry name" value="LLG1"/>
    <property type="match status" value="1"/>
</dbReference>
<dbReference type="AlphaFoldDB" id="A0A8T0ICQ9"/>
<proteinExistence type="predicted"/>
<dbReference type="PANTHER" id="PTHR31533">
    <property type="entry name" value="GPI-ANCHORED PROTEIN LLG1-RELATED-RELATED"/>
    <property type="match status" value="1"/>
</dbReference>
<keyword evidence="1" id="KW-1133">Transmembrane helix</keyword>
<keyword evidence="5" id="KW-1185">Reference proteome</keyword>
<evidence type="ECO:0000256" key="2">
    <source>
        <dbReference type="SAM" id="SignalP"/>
    </source>
</evidence>
<feature type="transmembrane region" description="Helical" evidence="1">
    <location>
        <begin position="149"/>
        <end position="167"/>
    </location>
</feature>
<keyword evidence="1" id="KW-0812">Transmembrane</keyword>
<name>A0A8T0ICQ9_CERPU</name>
<dbReference type="Proteomes" id="UP000822688">
    <property type="component" value="Chromosome 4"/>
</dbReference>
<evidence type="ECO:0000313" key="4">
    <source>
        <dbReference type="EMBL" id="KAG0580727.1"/>
    </source>
</evidence>
<evidence type="ECO:0000313" key="5">
    <source>
        <dbReference type="Proteomes" id="UP000822688"/>
    </source>
</evidence>
<keyword evidence="1" id="KW-0472">Membrane</keyword>
<organism evidence="4 5">
    <name type="scientific">Ceratodon purpureus</name>
    <name type="common">Fire moss</name>
    <name type="synonym">Dicranum purpureum</name>
    <dbReference type="NCBI Taxonomy" id="3225"/>
    <lineage>
        <taxon>Eukaryota</taxon>
        <taxon>Viridiplantae</taxon>
        <taxon>Streptophyta</taxon>
        <taxon>Embryophyta</taxon>
        <taxon>Bryophyta</taxon>
        <taxon>Bryophytina</taxon>
        <taxon>Bryopsida</taxon>
        <taxon>Dicranidae</taxon>
        <taxon>Pseudoditrichales</taxon>
        <taxon>Ditrichaceae</taxon>
        <taxon>Ceratodon</taxon>
    </lineage>
</organism>
<accession>A0A8T0ICQ9</accession>
<feature type="domain" description="GPI-anchored protein LLG1-like" evidence="3">
    <location>
        <begin position="55"/>
        <end position="130"/>
    </location>
</feature>